<dbReference type="RefSeq" id="XP_029739621.1">
    <property type="nucleotide sequence ID" value="XM_029883815.1"/>
</dbReference>
<keyword evidence="3" id="KW-1185">Reference proteome</keyword>
<feature type="region of interest" description="Disordered" evidence="1">
    <location>
        <begin position="154"/>
        <end position="176"/>
    </location>
</feature>
<name>A0A4U7KU37_9BASI</name>
<dbReference type="OrthoDB" id="10634100at2759"/>
<proteinExistence type="predicted"/>
<evidence type="ECO:0000313" key="2">
    <source>
        <dbReference type="EMBL" id="TKY87636.1"/>
    </source>
</evidence>
<evidence type="ECO:0000256" key="1">
    <source>
        <dbReference type="SAM" id="MobiDB-lite"/>
    </source>
</evidence>
<dbReference type="AlphaFoldDB" id="A0A4U7KU37"/>
<evidence type="ECO:0000313" key="3">
    <source>
        <dbReference type="Proteomes" id="UP000306050"/>
    </source>
</evidence>
<sequence>MPSSPRTPGARRAPTMHLRTVLSTSPSGFNLLPTLRITSLLVLMILLLTTLPITTSAPVPEPEPGTIDLLRLLSARASGANTVESLARTEAEQAARHLPVRTYRDAEVYVDNAVNHAINDAARQQQLRDRLGGVGSRRARVVLANNDVAPRLWTGAGIDGRPGTQAPPNTPEHKNR</sequence>
<reference evidence="2 3" key="1">
    <citation type="submission" date="2019-05" db="EMBL/GenBank/DDBJ databases">
        <title>Sporisorium graminicola CBS 10092 draft sequencing and annotation.</title>
        <authorList>
            <person name="Solano-Gonzalez S."/>
            <person name="Caddick M.X."/>
            <person name="Darby A."/>
        </authorList>
    </citation>
    <scope>NUCLEOTIDE SEQUENCE [LARGE SCALE GENOMIC DNA]</scope>
    <source>
        <strain evidence="2 3">CBS 10092</strain>
    </source>
</reference>
<comment type="caution">
    <text evidence="2">The sequence shown here is derived from an EMBL/GenBank/DDBJ whole genome shotgun (WGS) entry which is preliminary data.</text>
</comment>
<protein>
    <submittedName>
        <fullName evidence="2">Uncharacterized protein</fullName>
    </submittedName>
</protein>
<organism evidence="2 3">
    <name type="scientific">Sporisorium graminicola</name>
    <dbReference type="NCBI Taxonomy" id="280036"/>
    <lineage>
        <taxon>Eukaryota</taxon>
        <taxon>Fungi</taxon>
        <taxon>Dikarya</taxon>
        <taxon>Basidiomycota</taxon>
        <taxon>Ustilaginomycotina</taxon>
        <taxon>Ustilaginomycetes</taxon>
        <taxon>Ustilaginales</taxon>
        <taxon>Ustilaginaceae</taxon>
        <taxon>Sporisorium</taxon>
    </lineage>
</organism>
<accession>A0A4U7KU37</accession>
<dbReference type="GeneID" id="40726112"/>
<dbReference type="EMBL" id="SRRM01000012">
    <property type="protein sequence ID" value="TKY87636.1"/>
    <property type="molecule type" value="Genomic_DNA"/>
</dbReference>
<gene>
    <name evidence="2" type="ORF">EX895_003217</name>
</gene>
<dbReference type="Proteomes" id="UP000306050">
    <property type="component" value="Chromosome SGRAM_20"/>
</dbReference>
<dbReference type="KEGG" id="sgra:EX895_003217"/>